<protein>
    <submittedName>
        <fullName evidence="1">Uncharacterized protein</fullName>
    </submittedName>
</protein>
<feature type="non-terminal residue" evidence="1">
    <location>
        <position position="1"/>
    </location>
</feature>
<sequence length="85" mass="10249">LTFLSKKDIIITPFDGIDRYPKYTNFVNSLDKVSYIDSVYRYNEERMWKILDKDSYKIIESTTLGNRVPEHIDFREKKIIILKKK</sequence>
<dbReference type="EMBL" id="BARS01005621">
    <property type="protein sequence ID" value="GAF76161.1"/>
    <property type="molecule type" value="Genomic_DNA"/>
</dbReference>
<reference evidence="1" key="1">
    <citation type="journal article" date="2014" name="Front. Microbiol.">
        <title>High frequency of phylogenetically diverse reductive dehalogenase-homologous genes in deep subseafloor sedimentary metagenomes.</title>
        <authorList>
            <person name="Kawai M."/>
            <person name="Futagami T."/>
            <person name="Toyoda A."/>
            <person name="Takaki Y."/>
            <person name="Nishi S."/>
            <person name="Hori S."/>
            <person name="Arai W."/>
            <person name="Tsubouchi T."/>
            <person name="Morono Y."/>
            <person name="Uchiyama I."/>
            <person name="Ito T."/>
            <person name="Fujiyama A."/>
            <person name="Inagaki F."/>
            <person name="Takami H."/>
        </authorList>
    </citation>
    <scope>NUCLEOTIDE SEQUENCE</scope>
    <source>
        <strain evidence="1">Expedition CK06-06</strain>
    </source>
</reference>
<organism evidence="1">
    <name type="scientific">marine sediment metagenome</name>
    <dbReference type="NCBI Taxonomy" id="412755"/>
    <lineage>
        <taxon>unclassified sequences</taxon>
        <taxon>metagenomes</taxon>
        <taxon>ecological metagenomes</taxon>
    </lineage>
</organism>
<accession>X0SLZ7</accession>
<proteinExistence type="predicted"/>
<comment type="caution">
    <text evidence="1">The sequence shown here is derived from an EMBL/GenBank/DDBJ whole genome shotgun (WGS) entry which is preliminary data.</text>
</comment>
<evidence type="ECO:0000313" key="1">
    <source>
        <dbReference type="EMBL" id="GAF76161.1"/>
    </source>
</evidence>
<dbReference type="AlphaFoldDB" id="X0SLZ7"/>
<gene>
    <name evidence="1" type="ORF">S01H1_11024</name>
</gene>
<name>X0SLZ7_9ZZZZ</name>